<dbReference type="InterPro" id="IPR011009">
    <property type="entry name" value="Kinase-like_dom_sf"/>
</dbReference>
<dbReference type="InParanoid" id="A0A6P7HAB1"/>
<dbReference type="SMART" id="SM00587">
    <property type="entry name" value="CHK"/>
    <property type="match status" value="1"/>
</dbReference>
<dbReference type="AlphaFoldDB" id="A0A6P7HAB1"/>
<dbReference type="OrthoDB" id="191037at2759"/>
<gene>
    <name evidence="2" type="primary">LOC114348183</name>
</gene>
<feature type="domain" description="CHK kinase-like" evidence="1">
    <location>
        <begin position="137"/>
        <end position="320"/>
    </location>
</feature>
<dbReference type="PANTHER" id="PTHR11012:SF55">
    <property type="entry name" value="BHLH DOMAIN-CONTAINING PROTEIN"/>
    <property type="match status" value="1"/>
</dbReference>
<reference evidence="2" key="1">
    <citation type="submission" date="2025-08" db="UniProtKB">
        <authorList>
            <consortium name="RefSeq"/>
        </authorList>
    </citation>
    <scope>IDENTIFICATION</scope>
    <source>
        <tissue evidence="2">Whole insect</tissue>
    </source>
</reference>
<dbReference type="InterPro" id="IPR004119">
    <property type="entry name" value="EcKL"/>
</dbReference>
<dbReference type="RefSeq" id="XP_028154603.1">
    <property type="nucleotide sequence ID" value="XM_028298802.1"/>
</dbReference>
<organism evidence="2">
    <name type="scientific">Diabrotica virgifera virgifera</name>
    <name type="common">western corn rootworm</name>
    <dbReference type="NCBI Taxonomy" id="50390"/>
    <lineage>
        <taxon>Eukaryota</taxon>
        <taxon>Metazoa</taxon>
        <taxon>Ecdysozoa</taxon>
        <taxon>Arthropoda</taxon>
        <taxon>Hexapoda</taxon>
        <taxon>Insecta</taxon>
        <taxon>Pterygota</taxon>
        <taxon>Neoptera</taxon>
        <taxon>Endopterygota</taxon>
        <taxon>Coleoptera</taxon>
        <taxon>Polyphaga</taxon>
        <taxon>Cucujiformia</taxon>
        <taxon>Chrysomeloidea</taxon>
        <taxon>Chrysomelidae</taxon>
        <taxon>Galerucinae</taxon>
        <taxon>Diabroticina</taxon>
        <taxon>Diabroticites</taxon>
        <taxon>Diabrotica</taxon>
    </lineage>
</organism>
<dbReference type="PANTHER" id="PTHR11012">
    <property type="entry name" value="PROTEIN KINASE-LIKE DOMAIN-CONTAINING"/>
    <property type="match status" value="1"/>
</dbReference>
<accession>A0A6P7HAB1</accession>
<protein>
    <submittedName>
        <fullName evidence="2">Uncharacterized protein LOC114348183</fullName>
    </submittedName>
</protein>
<dbReference type="SUPFAM" id="SSF56112">
    <property type="entry name" value="Protein kinase-like (PK-like)"/>
    <property type="match status" value="1"/>
</dbReference>
<sequence length="399" mass="46082">MSSEDDLDDIKNLNDILKSFVDISKITKTKITRLTAPGENYGSLMLKLDVTLKSDENSESDLHLVAKKIPPSELFRENFNIQVTFQNEVAMYQTVVPILQSFQRDYGVKNVFNCVPRFYGARINLDGGKQVDTDAVLILENLFANGYTNINRLQGFDLESIKLVLKDLAEFHAVPLALKLKRPEVFERDIKKYCNDFIFNKEFHTIFWKPTKSILLEKKELAPIVDKIKLICQADKPAVREPFATLTHADLWCNNSMQKFGPDGSALENKLIDWQFLSYGSPASDFLFLVLTSSETNILVNHFDELMQFYHTHFVKTLEDLQCDSIPFSLLKFIEEIKNECVFEIGHAIQFILFIVTAKKRDEELKLPEESDRLVETVSQQGKEKVWFILEDFEKRGWL</sequence>
<evidence type="ECO:0000313" key="2">
    <source>
        <dbReference type="RefSeq" id="XP_028154603.1"/>
    </source>
</evidence>
<dbReference type="KEGG" id="dvv:114348183"/>
<dbReference type="Pfam" id="PF02958">
    <property type="entry name" value="EcKL"/>
    <property type="match status" value="1"/>
</dbReference>
<name>A0A6P7HAB1_DIAVI</name>
<dbReference type="InterPro" id="IPR015897">
    <property type="entry name" value="CHK_kinase-like"/>
</dbReference>
<proteinExistence type="predicted"/>
<evidence type="ECO:0000259" key="1">
    <source>
        <dbReference type="SMART" id="SM00587"/>
    </source>
</evidence>
<dbReference type="Gene3D" id="3.90.1200.10">
    <property type="match status" value="1"/>
</dbReference>